<feature type="domain" description="Glycosyltransferase subfamily 4-like N-terminal" evidence="2">
    <location>
        <begin position="28"/>
        <end position="210"/>
    </location>
</feature>
<protein>
    <submittedName>
        <fullName evidence="3">Glycosyltransferase WbuB</fullName>
    </submittedName>
</protein>
<evidence type="ECO:0000313" key="4">
    <source>
        <dbReference type="Proteomes" id="UP000094412"/>
    </source>
</evidence>
<organism evidence="3 4">
    <name type="scientific">Mesorhizobium hungaricum</name>
    <dbReference type="NCBI Taxonomy" id="1566387"/>
    <lineage>
        <taxon>Bacteria</taxon>
        <taxon>Pseudomonadati</taxon>
        <taxon>Pseudomonadota</taxon>
        <taxon>Alphaproteobacteria</taxon>
        <taxon>Hyphomicrobiales</taxon>
        <taxon>Phyllobacteriaceae</taxon>
        <taxon>Mesorhizobium</taxon>
    </lineage>
</organism>
<name>A0A1C2DJ82_9HYPH</name>
<dbReference type="EMBL" id="MDEO01000035">
    <property type="protein sequence ID" value="OCX14818.1"/>
    <property type="molecule type" value="Genomic_DNA"/>
</dbReference>
<dbReference type="Proteomes" id="UP000094412">
    <property type="component" value="Unassembled WGS sequence"/>
</dbReference>
<feature type="transmembrane region" description="Helical" evidence="1">
    <location>
        <begin position="87"/>
        <end position="105"/>
    </location>
</feature>
<evidence type="ECO:0000313" key="3">
    <source>
        <dbReference type="EMBL" id="OCX14818.1"/>
    </source>
</evidence>
<proteinExistence type="predicted"/>
<sequence>MPKSDNPPSNRSLRILVVSQYFWPENFRINDLVDALAVRGHEITILTGSPNYPDGVVFSDFAATPAKYSSYKGVPVFRVPMAARGSGAFRLVLNYITFAVSAAIIGPLKLRGRSFDAIFVFEPSPITVGFPAIVLRRFKRTPVALWVLDLWPESLSAVGAVRTPTVLRLVGRLVSFIYRRCDLILAQSRRFIPEIQRRCGSVPVVYFPNWAEDTFAATDAIPAPEIPAAANTFDIVFAGNIGEAQDFPAILDAADLLRDEPVRWLIVGDGRKLEWVRREIAVRGLGDKVLLIGRFPVERMPEFFAAADALLVSLRSEPIFALTIPAKLQAYLAAGIPILAMIDGEGADVVRDAQAGLACAAGDSAGLAEAVKAMVALPEAERFSMGQRGQEFARREFSRDMLIEALEHWLGALSEKVTR</sequence>
<dbReference type="STRING" id="1566387.QV13_20600"/>
<evidence type="ECO:0000256" key="1">
    <source>
        <dbReference type="SAM" id="Phobius"/>
    </source>
</evidence>
<keyword evidence="1" id="KW-1133">Transmembrane helix</keyword>
<keyword evidence="3" id="KW-0808">Transferase</keyword>
<comment type="caution">
    <text evidence="3">The sequence shown here is derived from an EMBL/GenBank/DDBJ whole genome shotgun (WGS) entry which is preliminary data.</text>
</comment>
<dbReference type="PANTHER" id="PTHR12526">
    <property type="entry name" value="GLYCOSYLTRANSFERASE"/>
    <property type="match status" value="1"/>
</dbReference>
<dbReference type="Pfam" id="PF13579">
    <property type="entry name" value="Glyco_trans_4_4"/>
    <property type="match status" value="1"/>
</dbReference>
<gene>
    <name evidence="3" type="ORF">QV13_20600</name>
</gene>
<keyword evidence="4" id="KW-1185">Reference proteome</keyword>
<accession>A0A1C2DJ82</accession>
<dbReference type="Gene3D" id="3.40.50.2000">
    <property type="entry name" value="Glycogen Phosphorylase B"/>
    <property type="match status" value="2"/>
</dbReference>
<evidence type="ECO:0000259" key="2">
    <source>
        <dbReference type="Pfam" id="PF13579"/>
    </source>
</evidence>
<dbReference type="AlphaFoldDB" id="A0A1C2DJ82"/>
<dbReference type="Pfam" id="PF13692">
    <property type="entry name" value="Glyco_trans_1_4"/>
    <property type="match status" value="1"/>
</dbReference>
<dbReference type="RefSeq" id="WP_051504853.1">
    <property type="nucleotide sequence ID" value="NZ_MDEO01000035.1"/>
</dbReference>
<dbReference type="SUPFAM" id="SSF53756">
    <property type="entry name" value="UDP-Glycosyltransferase/glycogen phosphorylase"/>
    <property type="match status" value="1"/>
</dbReference>
<keyword evidence="1" id="KW-0812">Transmembrane</keyword>
<keyword evidence="1" id="KW-0472">Membrane</keyword>
<dbReference type="CDD" id="cd03794">
    <property type="entry name" value="GT4_WbuB-like"/>
    <property type="match status" value="1"/>
</dbReference>
<dbReference type="GO" id="GO:0016757">
    <property type="term" value="F:glycosyltransferase activity"/>
    <property type="evidence" value="ECO:0007669"/>
    <property type="project" value="UniProtKB-ARBA"/>
</dbReference>
<dbReference type="InterPro" id="IPR028098">
    <property type="entry name" value="Glyco_trans_4-like_N"/>
</dbReference>
<reference evidence="3 4" key="1">
    <citation type="submission" date="2016-08" db="EMBL/GenBank/DDBJ databases">
        <title>Whole genome sequence of Mesorhizobium sp. strain UASWS1009 isolated from industrial sewage.</title>
        <authorList>
            <person name="Crovadore J."/>
            <person name="Calmin G."/>
            <person name="Chablais R."/>
            <person name="Cochard B."/>
            <person name="Lefort F."/>
        </authorList>
    </citation>
    <scope>NUCLEOTIDE SEQUENCE [LARGE SCALE GENOMIC DNA]</scope>
    <source>
        <strain evidence="3 4">UASWS1009</strain>
    </source>
</reference>